<keyword evidence="1" id="KW-1133">Transmembrane helix</keyword>
<evidence type="ECO:0000313" key="4">
    <source>
        <dbReference type="RefSeq" id="XP_017947911.1"/>
    </source>
</evidence>
<proteinExistence type="predicted"/>
<evidence type="ECO:0000256" key="1">
    <source>
        <dbReference type="SAM" id="Phobius"/>
    </source>
</evidence>
<dbReference type="AlphaFoldDB" id="A0A8J0SSG5"/>
<dbReference type="OMA" id="QQVMHEK"/>
<evidence type="ECO:0000313" key="5">
    <source>
        <dbReference type="Xenbase" id="XB-GENE-22068895"/>
    </source>
</evidence>
<keyword evidence="2" id="KW-0732">Signal</keyword>
<dbReference type="CTD" id="101928527"/>
<dbReference type="Pfam" id="PF23670">
    <property type="entry name" value="PIGBOS1"/>
    <property type="match status" value="1"/>
</dbReference>
<dbReference type="OrthoDB" id="9899861at2759"/>
<sequence length="88" mass="9847">MPLVGVCLTCVVAFTSSVPSGTDLSPGKLLEMYRRLSLPQLFLATFLGVAGGVYIYKPIFEQYMWEQKSLKQEAQTIETVEQNEQLSK</sequence>
<feature type="transmembrane region" description="Helical" evidence="1">
    <location>
        <begin position="37"/>
        <end position="56"/>
    </location>
</feature>
<accession>A0A8J0SSG5</accession>
<dbReference type="AGR" id="Xenbase:XB-GENE-22068895"/>
<evidence type="ECO:0000256" key="2">
    <source>
        <dbReference type="SAM" id="SignalP"/>
    </source>
</evidence>
<feature type="signal peptide" evidence="2">
    <location>
        <begin position="1"/>
        <end position="17"/>
    </location>
</feature>
<protein>
    <submittedName>
        <fullName evidence="4">Protein PIGBOS1</fullName>
    </submittedName>
</protein>
<dbReference type="GeneID" id="108646178"/>
<dbReference type="Proteomes" id="UP000008143">
    <property type="component" value="Chromosome 3"/>
</dbReference>
<reference evidence="4" key="1">
    <citation type="submission" date="2025-08" db="UniProtKB">
        <authorList>
            <consortium name="RefSeq"/>
        </authorList>
    </citation>
    <scope>IDENTIFICATION</scope>
    <source>
        <strain evidence="4">Nigerian</strain>
        <tissue evidence="4">Liver and blood</tissue>
    </source>
</reference>
<feature type="chain" id="PRO_5035276776" evidence="2">
    <location>
        <begin position="18"/>
        <end position="88"/>
    </location>
</feature>
<keyword evidence="1" id="KW-0472">Membrane</keyword>
<keyword evidence="3" id="KW-1185">Reference proteome</keyword>
<organism evidence="3 4">
    <name type="scientific">Xenopus tropicalis</name>
    <name type="common">Western clawed frog</name>
    <name type="synonym">Silurana tropicalis</name>
    <dbReference type="NCBI Taxonomy" id="8364"/>
    <lineage>
        <taxon>Eukaryota</taxon>
        <taxon>Metazoa</taxon>
        <taxon>Chordata</taxon>
        <taxon>Craniata</taxon>
        <taxon>Vertebrata</taxon>
        <taxon>Euteleostomi</taxon>
        <taxon>Amphibia</taxon>
        <taxon>Batrachia</taxon>
        <taxon>Anura</taxon>
        <taxon>Pipoidea</taxon>
        <taxon>Pipidae</taxon>
        <taxon>Xenopodinae</taxon>
        <taxon>Xenopus</taxon>
        <taxon>Silurana</taxon>
    </lineage>
</organism>
<dbReference type="RefSeq" id="XP_017947911.1">
    <property type="nucleotide sequence ID" value="XM_018092422.2"/>
</dbReference>
<dbReference type="Xenbase" id="XB-GENE-22068895">
    <property type="gene designation" value="pigbos1"/>
</dbReference>
<dbReference type="InterPro" id="IPR057394">
    <property type="entry name" value="PIGBOS1"/>
</dbReference>
<gene>
    <name evidence="4 5" type="primary">pigbos1</name>
</gene>
<evidence type="ECO:0000313" key="3">
    <source>
        <dbReference type="Proteomes" id="UP000008143"/>
    </source>
</evidence>
<keyword evidence="1" id="KW-0812">Transmembrane</keyword>
<dbReference type="KEGG" id="xtr:108646178"/>
<name>A0A8J0SSG5_XENTR</name>